<evidence type="ECO:0000256" key="8">
    <source>
        <dbReference type="ARBA" id="ARBA00023242"/>
    </source>
</evidence>
<evidence type="ECO:0000256" key="3">
    <source>
        <dbReference type="ARBA" id="ARBA00004496"/>
    </source>
</evidence>
<evidence type="ECO:0000313" key="11">
    <source>
        <dbReference type="Proteomes" id="UP000031516"/>
    </source>
</evidence>
<comment type="subcellular location">
    <subcellularLocation>
        <location evidence="3 9">Cytoplasm</location>
    </subcellularLocation>
    <subcellularLocation>
        <location evidence="2">Nucleus</location>
    </subcellularLocation>
</comment>
<evidence type="ECO:0000256" key="6">
    <source>
        <dbReference type="ARBA" id="ARBA00023110"/>
    </source>
</evidence>
<dbReference type="InterPro" id="IPR043170">
    <property type="entry name" value="PTPA_C_lid"/>
</dbReference>
<dbReference type="GO" id="GO:0008160">
    <property type="term" value="F:protein tyrosine phosphatase activator activity"/>
    <property type="evidence" value="ECO:0007669"/>
    <property type="project" value="TreeGrafter"/>
</dbReference>
<comment type="catalytic activity">
    <reaction evidence="1 9">
        <text>[protein]-peptidylproline (omega=180) = [protein]-peptidylproline (omega=0)</text>
        <dbReference type="Rhea" id="RHEA:16237"/>
        <dbReference type="Rhea" id="RHEA-COMP:10747"/>
        <dbReference type="Rhea" id="RHEA-COMP:10748"/>
        <dbReference type="ChEBI" id="CHEBI:83833"/>
        <dbReference type="ChEBI" id="CHEBI:83834"/>
        <dbReference type="EC" id="5.2.1.8"/>
    </reaction>
</comment>
<evidence type="ECO:0000256" key="5">
    <source>
        <dbReference type="ARBA" id="ARBA00022490"/>
    </source>
</evidence>
<dbReference type="Proteomes" id="UP000031516">
    <property type="component" value="Unassembled WGS sequence"/>
</dbReference>
<dbReference type="InterPro" id="IPR004327">
    <property type="entry name" value="Phstyr_phstse_ac"/>
</dbReference>
<dbReference type="Pfam" id="PF03095">
    <property type="entry name" value="PTPA"/>
    <property type="match status" value="1"/>
</dbReference>
<dbReference type="CDD" id="cd04087">
    <property type="entry name" value="PTPA"/>
    <property type="match status" value="1"/>
</dbReference>
<comment type="caution">
    <text evidence="10">The sequence shown here is derived from an EMBL/GenBank/DDBJ whole genome shotgun (WGS) entry which is preliminary data.</text>
</comment>
<dbReference type="GO" id="GO:0003755">
    <property type="term" value="F:peptidyl-prolyl cis-trans isomerase activity"/>
    <property type="evidence" value="ECO:0007669"/>
    <property type="project" value="UniProtKB-KW"/>
</dbReference>
<organism evidence="10 11">
    <name type="scientific">Kluyveromyces dobzhanskii CBS 2104</name>
    <dbReference type="NCBI Taxonomy" id="1427455"/>
    <lineage>
        <taxon>Eukaryota</taxon>
        <taxon>Fungi</taxon>
        <taxon>Dikarya</taxon>
        <taxon>Ascomycota</taxon>
        <taxon>Saccharomycotina</taxon>
        <taxon>Saccharomycetes</taxon>
        <taxon>Saccharomycetales</taxon>
        <taxon>Saccharomycetaceae</taxon>
        <taxon>Kluyveromyces</taxon>
    </lineage>
</organism>
<comment type="function">
    <text evidence="9">PPIases accelerate the folding of proteins. It catalyzes the cis-trans isomerization of proline imidic peptide bonds in oligopeptides.</text>
</comment>
<dbReference type="EC" id="5.2.1.8" evidence="9"/>
<dbReference type="PANTHER" id="PTHR10012">
    <property type="entry name" value="SERINE/THREONINE-PROTEIN PHOSPHATASE 2A REGULATORY SUBUNIT B"/>
    <property type="match status" value="1"/>
</dbReference>
<protein>
    <recommendedName>
        <fullName evidence="9">Serine/threonine-protein phosphatase 2A activator</fullName>
        <ecNumber evidence="9">5.2.1.8</ecNumber>
    </recommendedName>
    <alternativeName>
        <fullName evidence="9">Phosphotyrosyl phosphatase activator</fullName>
    </alternativeName>
</protein>
<keyword evidence="7 9" id="KW-0413">Isomerase</keyword>
<accession>A0A0A8L0C1</accession>
<dbReference type="SUPFAM" id="SSF140984">
    <property type="entry name" value="PTPA-like"/>
    <property type="match status" value="1"/>
</dbReference>
<evidence type="ECO:0000256" key="4">
    <source>
        <dbReference type="ARBA" id="ARBA00011019"/>
    </source>
</evidence>
<keyword evidence="6 9" id="KW-0697">Rotamase</keyword>
<dbReference type="PIRSF" id="PIRSF016325">
    <property type="entry name" value="Phstyr_phstse_ac"/>
    <property type="match status" value="1"/>
</dbReference>
<keyword evidence="8" id="KW-0539">Nucleus</keyword>
<sequence length="353" mass="40996">MEFDFESVKFSTPEKRIFDSQGTIDFQKSVAMIRIQYHLHKYITLCKGQSVPDTVDENMFTNIIVTLLDRLCKLIDETPAERTHSRYGNLSYRDWQTKFESHLSVWLNELLPEEYHRSIIEISYYISNAFGSKERIDYGTGHELSFLAVIISLDLLNIETIRGRELLYCFNSYYNVIQKLILTYKLEPAGSHGVWGLDDHFHFAYILGATQLLDSNTSLLPKDVSNSRLMEQNSAKYLFCKSISFINAVKTGPFANHSPLLYNISRSVHTWNKMQQGLIKMYKVEVLNKFPVVQHFWFGTAFFPWTNYDDNHSLPIYQPAENTDDNDVSPAINITTKMPPPLSTNTSRFIHRR</sequence>
<reference evidence="10 11" key="1">
    <citation type="submission" date="2014-03" db="EMBL/GenBank/DDBJ databases">
        <title>The genome of Kluyveromyces dobzhanskii.</title>
        <authorList>
            <person name="Nystedt B."/>
            <person name="Astrom S."/>
        </authorList>
    </citation>
    <scope>NUCLEOTIDE SEQUENCE [LARGE SCALE GENOMIC DNA]</scope>
    <source>
        <strain evidence="10 11">CBS 2104</strain>
    </source>
</reference>
<dbReference type="PANTHER" id="PTHR10012:SF3">
    <property type="entry name" value="SERINE_THREONINE-PROTEIN PHOSPHATASE 2A ACTIVATOR 1"/>
    <property type="match status" value="1"/>
</dbReference>
<evidence type="ECO:0000256" key="7">
    <source>
        <dbReference type="ARBA" id="ARBA00023235"/>
    </source>
</evidence>
<gene>
    <name evidence="10" type="ORF">KLDO_g15</name>
</gene>
<dbReference type="InterPro" id="IPR037218">
    <property type="entry name" value="PTPA_sf"/>
</dbReference>
<dbReference type="OrthoDB" id="16120at2759"/>
<keyword evidence="5 9" id="KW-0963">Cytoplasm</keyword>
<name>A0A0A8L0C1_9SACH</name>
<dbReference type="AlphaFoldDB" id="A0A0A8L0C1"/>
<dbReference type="EMBL" id="CCBQ010000001">
    <property type="protein sequence ID" value="CDO91681.1"/>
    <property type="molecule type" value="Genomic_DNA"/>
</dbReference>
<dbReference type="GO" id="GO:0000159">
    <property type="term" value="C:protein phosphatase type 2A complex"/>
    <property type="evidence" value="ECO:0007669"/>
    <property type="project" value="TreeGrafter"/>
</dbReference>
<dbReference type="GO" id="GO:0005634">
    <property type="term" value="C:nucleus"/>
    <property type="evidence" value="ECO:0007669"/>
    <property type="project" value="UniProtKB-SubCell"/>
</dbReference>
<comment type="similarity">
    <text evidence="4 9">Belongs to the PTPA-type PPIase family.</text>
</comment>
<dbReference type="GO" id="GO:0005737">
    <property type="term" value="C:cytoplasm"/>
    <property type="evidence" value="ECO:0007669"/>
    <property type="project" value="UniProtKB-SubCell"/>
</dbReference>
<proteinExistence type="inferred from homology"/>
<dbReference type="Gene3D" id="1.20.120.1150">
    <property type="match status" value="1"/>
</dbReference>
<evidence type="ECO:0000313" key="10">
    <source>
        <dbReference type="EMBL" id="CDO91681.1"/>
    </source>
</evidence>
<evidence type="ECO:0000256" key="2">
    <source>
        <dbReference type="ARBA" id="ARBA00004123"/>
    </source>
</evidence>
<evidence type="ECO:0000256" key="1">
    <source>
        <dbReference type="ARBA" id="ARBA00000971"/>
    </source>
</evidence>
<evidence type="ECO:0000256" key="9">
    <source>
        <dbReference type="RuleBase" id="RU361210"/>
    </source>
</evidence>
<dbReference type="GO" id="GO:0007052">
    <property type="term" value="P:mitotic spindle organization"/>
    <property type="evidence" value="ECO:0007669"/>
    <property type="project" value="TreeGrafter"/>
</dbReference>
<keyword evidence="11" id="KW-1185">Reference proteome</keyword>
<dbReference type="FunFam" id="1.20.120.1150:FF:000002">
    <property type="entry name" value="Serine/threonine-protein phosphatase 2A activator"/>
    <property type="match status" value="1"/>
</dbReference>